<feature type="transmembrane region" description="Helical" evidence="6">
    <location>
        <begin position="150"/>
        <end position="170"/>
    </location>
</feature>
<dbReference type="SUPFAM" id="SSF144091">
    <property type="entry name" value="Rhomboid-like"/>
    <property type="match status" value="1"/>
</dbReference>
<evidence type="ECO:0000256" key="1">
    <source>
        <dbReference type="ARBA" id="ARBA00004141"/>
    </source>
</evidence>
<feature type="transmembrane region" description="Helical" evidence="6">
    <location>
        <begin position="103"/>
        <end position="120"/>
    </location>
</feature>
<evidence type="ECO:0000256" key="4">
    <source>
        <dbReference type="ARBA" id="ARBA00023136"/>
    </source>
</evidence>
<dbReference type="AlphaFoldDB" id="A0A2W5KII7"/>
<dbReference type="Pfam" id="PF01694">
    <property type="entry name" value="Rhomboid"/>
    <property type="match status" value="1"/>
</dbReference>
<comment type="subcellular location">
    <subcellularLocation>
        <location evidence="1">Membrane</location>
        <topology evidence="1">Multi-pass membrane protein</topology>
    </subcellularLocation>
</comment>
<dbReference type="GO" id="GO:0016020">
    <property type="term" value="C:membrane"/>
    <property type="evidence" value="ECO:0007669"/>
    <property type="project" value="UniProtKB-SubCell"/>
</dbReference>
<keyword evidence="4 6" id="KW-0472">Membrane</keyword>
<dbReference type="InterPro" id="IPR035952">
    <property type="entry name" value="Rhomboid-like_sf"/>
</dbReference>
<dbReference type="GO" id="GO:0006508">
    <property type="term" value="P:proteolysis"/>
    <property type="evidence" value="ECO:0007669"/>
    <property type="project" value="UniProtKB-KW"/>
</dbReference>
<proteinExistence type="predicted"/>
<evidence type="ECO:0000313" key="9">
    <source>
        <dbReference type="Proteomes" id="UP000249046"/>
    </source>
</evidence>
<comment type="caution">
    <text evidence="8">The sequence shown here is derived from an EMBL/GenBank/DDBJ whole genome shotgun (WGS) entry which is preliminary data.</text>
</comment>
<sequence length="265" mass="28849">MDIAPAVPEPSRTAAANDRIRLRHAIAGSLILVAGIWIVWLAGWLLGWPPGDFGVLPRRLEGLVGIALAPLAHGSFEHLMSNTLPLGLLTCLALYAYPLATRWALPAIWLGSGLGVWLFARDSSHIGASGLTHGLMFFLFAIGLLRRDRLAIVIAMTVFFLYGGMLLTILPREEHISFESHMAGAVMGILAAIALRRRDPEPPRKHYSWEEESAEAAAEDELELPRPDQVPVLWKRSPLPVGGARVIAFPGRHSPAGSDQDDASR</sequence>
<feature type="domain" description="Peptidase S54 rhomboid" evidence="7">
    <location>
        <begin position="66"/>
        <end position="197"/>
    </location>
</feature>
<dbReference type="Proteomes" id="UP000249046">
    <property type="component" value="Unassembled WGS sequence"/>
</dbReference>
<evidence type="ECO:0000256" key="5">
    <source>
        <dbReference type="SAM" id="MobiDB-lite"/>
    </source>
</evidence>
<gene>
    <name evidence="8" type="ORF">DI564_09365</name>
</gene>
<evidence type="ECO:0000256" key="2">
    <source>
        <dbReference type="ARBA" id="ARBA00022692"/>
    </source>
</evidence>
<dbReference type="EMBL" id="QFPO01000007">
    <property type="protein sequence ID" value="PZQ14705.1"/>
    <property type="molecule type" value="Genomic_DNA"/>
</dbReference>
<keyword evidence="8" id="KW-0378">Hydrolase</keyword>
<dbReference type="InterPro" id="IPR022764">
    <property type="entry name" value="Peptidase_S54_rhomboid_dom"/>
</dbReference>
<dbReference type="Gene3D" id="1.20.1540.10">
    <property type="entry name" value="Rhomboid-like"/>
    <property type="match status" value="1"/>
</dbReference>
<feature type="compositionally biased region" description="Acidic residues" evidence="5">
    <location>
        <begin position="210"/>
        <end position="222"/>
    </location>
</feature>
<keyword evidence="3 6" id="KW-1133">Transmembrane helix</keyword>
<keyword evidence="8" id="KW-0645">Protease</keyword>
<feature type="transmembrane region" description="Helical" evidence="6">
    <location>
        <begin position="176"/>
        <end position="195"/>
    </location>
</feature>
<feature type="region of interest" description="Disordered" evidence="5">
    <location>
        <begin position="204"/>
        <end position="224"/>
    </location>
</feature>
<evidence type="ECO:0000259" key="7">
    <source>
        <dbReference type="Pfam" id="PF01694"/>
    </source>
</evidence>
<evidence type="ECO:0000256" key="3">
    <source>
        <dbReference type="ARBA" id="ARBA00022989"/>
    </source>
</evidence>
<name>A0A2W5KII7_9GAMM</name>
<evidence type="ECO:0000256" key="6">
    <source>
        <dbReference type="SAM" id="Phobius"/>
    </source>
</evidence>
<evidence type="ECO:0000313" key="8">
    <source>
        <dbReference type="EMBL" id="PZQ14705.1"/>
    </source>
</evidence>
<reference evidence="8 9" key="1">
    <citation type="submission" date="2017-08" db="EMBL/GenBank/DDBJ databases">
        <title>Infants hospitalized years apart are colonized by the same room-sourced microbial strains.</title>
        <authorList>
            <person name="Brooks B."/>
            <person name="Olm M.R."/>
            <person name="Firek B.A."/>
            <person name="Baker R."/>
            <person name="Thomas B.C."/>
            <person name="Morowitz M.J."/>
            <person name="Banfield J.F."/>
        </authorList>
    </citation>
    <scope>NUCLEOTIDE SEQUENCE [LARGE SCALE GENOMIC DNA]</scope>
    <source>
        <strain evidence="8">S2_005_003_R2_42</strain>
    </source>
</reference>
<keyword evidence="2 6" id="KW-0812">Transmembrane</keyword>
<feature type="transmembrane region" description="Helical" evidence="6">
    <location>
        <begin position="126"/>
        <end position="145"/>
    </location>
</feature>
<feature type="region of interest" description="Disordered" evidence="5">
    <location>
        <begin position="246"/>
        <end position="265"/>
    </location>
</feature>
<dbReference type="GO" id="GO:0004252">
    <property type="term" value="F:serine-type endopeptidase activity"/>
    <property type="evidence" value="ECO:0007669"/>
    <property type="project" value="InterPro"/>
</dbReference>
<accession>A0A2W5KII7</accession>
<protein>
    <submittedName>
        <fullName evidence="8">Rhomboid family intramembrane serine protease</fullName>
    </submittedName>
</protein>
<organism evidence="8 9">
    <name type="scientific">Rhodanobacter denitrificans</name>
    <dbReference type="NCBI Taxonomy" id="666685"/>
    <lineage>
        <taxon>Bacteria</taxon>
        <taxon>Pseudomonadati</taxon>
        <taxon>Pseudomonadota</taxon>
        <taxon>Gammaproteobacteria</taxon>
        <taxon>Lysobacterales</taxon>
        <taxon>Rhodanobacteraceae</taxon>
        <taxon>Rhodanobacter</taxon>
    </lineage>
</organism>
<feature type="transmembrane region" description="Helical" evidence="6">
    <location>
        <begin position="79"/>
        <end position="96"/>
    </location>
</feature>
<feature type="transmembrane region" description="Helical" evidence="6">
    <location>
        <begin position="25"/>
        <end position="46"/>
    </location>
</feature>